<feature type="transmembrane region" description="Helical" evidence="1">
    <location>
        <begin position="126"/>
        <end position="147"/>
    </location>
</feature>
<organism evidence="3 4">
    <name type="scientific">Podospora fimiseda</name>
    <dbReference type="NCBI Taxonomy" id="252190"/>
    <lineage>
        <taxon>Eukaryota</taxon>
        <taxon>Fungi</taxon>
        <taxon>Dikarya</taxon>
        <taxon>Ascomycota</taxon>
        <taxon>Pezizomycotina</taxon>
        <taxon>Sordariomycetes</taxon>
        <taxon>Sordariomycetidae</taxon>
        <taxon>Sordariales</taxon>
        <taxon>Podosporaceae</taxon>
        <taxon>Podospora</taxon>
    </lineage>
</organism>
<accession>A0AAN7BGN4</accession>
<evidence type="ECO:0000313" key="4">
    <source>
        <dbReference type="Proteomes" id="UP001301958"/>
    </source>
</evidence>
<keyword evidence="1" id="KW-1133">Transmembrane helix</keyword>
<feature type="chain" id="PRO_5042823775" evidence="2">
    <location>
        <begin position="27"/>
        <end position="193"/>
    </location>
</feature>
<dbReference type="EMBL" id="MU865484">
    <property type="protein sequence ID" value="KAK4222220.1"/>
    <property type="molecule type" value="Genomic_DNA"/>
</dbReference>
<keyword evidence="2" id="KW-0732">Signal</keyword>
<dbReference type="Proteomes" id="UP001301958">
    <property type="component" value="Unassembled WGS sequence"/>
</dbReference>
<gene>
    <name evidence="3" type="ORF">QBC38DRAFT_375554</name>
</gene>
<feature type="transmembrane region" description="Helical" evidence="1">
    <location>
        <begin position="159"/>
        <end position="179"/>
    </location>
</feature>
<name>A0AAN7BGN4_9PEZI</name>
<sequence length="193" mass="21183">MYRPRYFRWKMLHVLSILAHLGLVCGGSVAYVYNNVGRQPSPTMQQFQHTRFILMTTADHEPCPFTLDGIQNWGAFNAASHTLLLTCIFVGVFGLIINVGMFCLLLAVEVNKVTLTEGQQHWRKQIVTFFACVLNLILAGAGAGLVGLLSADVDETKSLIAPLVLASIQAPLAVSTAIFDAIKNHREGKDLLD</sequence>
<evidence type="ECO:0000256" key="1">
    <source>
        <dbReference type="SAM" id="Phobius"/>
    </source>
</evidence>
<feature type="signal peptide" evidence="2">
    <location>
        <begin position="1"/>
        <end position="26"/>
    </location>
</feature>
<evidence type="ECO:0000313" key="3">
    <source>
        <dbReference type="EMBL" id="KAK4222220.1"/>
    </source>
</evidence>
<reference evidence="3" key="2">
    <citation type="submission" date="2023-05" db="EMBL/GenBank/DDBJ databases">
        <authorList>
            <consortium name="Lawrence Berkeley National Laboratory"/>
            <person name="Steindorff A."/>
            <person name="Hensen N."/>
            <person name="Bonometti L."/>
            <person name="Westerberg I."/>
            <person name="Brannstrom I.O."/>
            <person name="Guillou S."/>
            <person name="Cros-Aarteil S."/>
            <person name="Calhoun S."/>
            <person name="Haridas S."/>
            <person name="Kuo A."/>
            <person name="Mondo S."/>
            <person name="Pangilinan J."/>
            <person name="Riley R."/>
            <person name="Labutti K."/>
            <person name="Andreopoulos B."/>
            <person name="Lipzen A."/>
            <person name="Chen C."/>
            <person name="Yanf M."/>
            <person name="Daum C."/>
            <person name="Ng V."/>
            <person name="Clum A."/>
            <person name="Ohm R."/>
            <person name="Martin F."/>
            <person name="Silar P."/>
            <person name="Natvig D."/>
            <person name="Lalanne C."/>
            <person name="Gautier V."/>
            <person name="Ament-Velasquez S.L."/>
            <person name="Kruys A."/>
            <person name="Hutchinson M.I."/>
            <person name="Powell A.J."/>
            <person name="Barry K."/>
            <person name="Miller A.N."/>
            <person name="Grigoriev I.V."/>
            <person name="Debuchy R."/>
            <person name="Gladieux P."/>
            <person name="Thoren M.H."/>
            <person name="Johannesson H."/>
        </authorList>
    </citation>
    <scope>NUCLEOTIDE SEQUENCE</scope>
    <source>
        <strain evidence="3">CBS 990.96</strain>
    </source>
</reference>
<comment type="caution">
    <text evidence="3">The sequence shown here is derived from an EMBL/GenBank/DDBJ whole genome shotgun (WGS) entry which is preliminary data.</text>
</comment>
<protein>
    <submittedName>
        <fullName evidence="3">Uncharacterized protein</fullName>
    </submittedName>
</protein>
<evidence type="ECO:0000256" key="2">
    <source>
        <dbReference type="SAM" id="SignalP"/>
    </source>
</evidence>
<feature type="transmembrane region" description="Helical" evidence="1">
    <location>
        <begin position="83"/>
        <end position="106"/>
    </location>
</feature>
<keyword evidence="4" id="KW-1185">Reference proteome</keyword>
<keyword evidence="1" id="KW-0812">Transmembrane</keyword>
<reference evidence="3" key="1">
    <citation type="journal article" date="2023" name="Mol. Phylogenet. Evol.">
        <title>Genome-scale phylogeny and comparative genomics of the fungal order Sordariales.</title>
        <authorList>
            <person name="Hensen N."/>
            <person name="Bonometti L."/>
            <person name="Westerberg I."/>
            <person name="Brannstrom I.O."/>
            <person name="Guillou S."/>
            <person name="Cros-Aarteil S."/>
            <person name="Calhoun S."/>
            <person name="Haridas S."/>
            <person name="Kuo A."/>
            <person name="Mondo S."/>
            <person name="Pangilinan J."/>
            <person name="Riley R."/>
            <person name="LaButti K."/>
            <person name="Andreopoulos B."/>
            <person name="Lipzen A."/>
            <person name="Chen C."/>
            <person name="Yan M."/>
            <person name="Daum C."/>
            <person name="Ng V."/>
            <person name="Clum A."/>
            <person name="Steindorff A."/>
            <person name="Ohm R.A."/>
            <person name="Martin F."/>
            <person name="Silar P."/>
            <person name="Natvig D.O."/>
            <person name="Lalanne C."/>
            <person name="Gautier V."/>
            <person name="Ament-Velasquez S.L."/>
            <person name="Kruys A."/>
            <person name="Hutchinson M.I."/>
            <person name="Powell A.J."/>
            <person name="Barry K."/>
            <person name="Miller A.N."/>
            <person name="Grigoriev I.V."/>
            <person name="Debuchy R."/>
            <person name="Gladieux P."/>
            <person name="Hiltunen Thoren M."/>
            <person name="Johannesson H."/>
        </authorList>
    </citation>
    <scope>NUCLEOTIDE SEQUENCE</scope>
    <source>
        <strain evidence="3">CBS 990.96</strain>
    </source>
</reference>
<proteinExistence type="predicted"/>
<keyword evidence="1" id="KW-0472">Membrane</keyword>
<dbReference type="AlphaFoldDB" id="A0AAN7BGN4"/>